<dbReference type="InterPro" id="IPR005829">
    <property type="entry name" value="Sugar_transporter_CS"/>
</dbReference>
<feature type="transmembrane region" description="Helical" evidence="5">
    <location>
        <begin position="236"/>
        <end position="254"/>
    </location>
</feature>
<dbReference type="InterPro" id="IPR036259">
    <property type="entry name" value="MFS_trans_sf"/>
</dbReference>
<dbReference type="InterPro" id="IPR011701">
    <property type="entry name" value="MFS"/>
</dbReference>
<feature type="transmembrane region" description="Helical" evidence="5">
    <location>
        <begin position="110"/>
        <end position="131"/>
    </location>
</feature>
<keyword evidence="2 5" id="KW-0812">Transmembrane</keyword>
<dbReference type="EMBL" id="FOSQ01000012">
    <property type="protein sequence ID" value="SFK97448.1"/>
    <property type="molecule type" value="Genomic_DNA"/>
</dbReference>
<sequence length="497" mass="50906">MPPADALIPPAELKRLFFRIFPAVALAMFGAALDQTLVAAALPAIARSLGDVERVSWIVVLYLVANTVAAPVYGRLGDAFGRRRMLLVALGFYAAGACACAVAPSLTWLAAARIVQGFGGGGLISLSVALIAEVVPPRERGRFQAWIAAVFTGASALGPVLGGFLTGEFGWRSVFMLQLPLAILAAWLAVTRLTNTAKGSPRGFAFDWGGLVLFSLFVAPALLALDQARKLTPLPLLVAGALALVAGIALWLLLRQERRAPDPLLPLNLLGDATIWRTNLMTGLVNGAFVGSIAFLPIYLTTVRGLSPSEVGFALLPLSACSGFGALMAGAGLARTGRTLVWPAIGLTAAAMALAVIAAGAGVLPMPVLAVLLAVASLGFGSSFPMVQVTVQVAAGRERLGSATASVQFSRSLGAATGTALLGAVLFGALVVAPGDAAGLFVALVNQGASALAGLAPDGRALFQSELLDAFRALFGAAALLTAVAAWLCTRVPLQRV</sequence>
<keyword evidence="4 5" id="KW-0472">Membrane</keyword>
<dbReference type="Gene3D" id="1.20.1720.10">
    <property type="entry name" value="Multidrug resistance protein D"/>
    <property type="match status" value="2"/>
</dbReference>
<evidence type="ECO:0000256" key="1">
    <source>
        <dbReference type="ARBA" id="ARBA00004141"/>
    </source>
</evidence>
<evidence type="ECO:0000256" key="5">
    <source>
        <dbReference type="SAM" id="Phobius"/>
    </source>
</evidence>
<feature type="transmembrane region" description="Helical" evidence="5">
    <location>
        <begin position="85"/>
        <end position="104"/>
    </location>
</feature>
<evidence type="ECO:0000313" key="7">
    <source>
        <dbReference type="EMBL" id="SFK97448.1"/>
    </source>
</evidence>
<dbReference type="RefSeq" id="WP_092962422.1">
    <property type="nucleotide sequence ID" value="NZ_FOSQ01000012.1"/>
</dbReference>
<feature type="transmembrane region" description="Helical" evidence="5">
    <location>
        <begin position="143"/>
        <end position="165"/>
    </location>
</feature>
<protein>
    <submittedName>
        <fullName evidence="7">Major Facilitator Superfamily protein</fullName>
    </submittedName>
</protein>
<evidence type="ECO:0000259" key="6">
    <source>
        <dbReference type="PROSITE" id="PS50850"/>
    </source>
</evidence>
<dbReference type="GO" id="GO:0005886">
    <property type="term" value="C:plasma membrane"/>
    <property type="evidence" value="ECO:0007669"/>
    <property type="project" value="TreeGrafter"/>
</dbReference>
<keyword evidence="8" id="KW-1185">Reference proteome</keyword>
<reference evidence="7 8" key="1">
    <citation type="submission" date="2016-10" db="EMBL/GenBank/DDBJ databases">
        <authorList>
            <person name="de Groot N.N."/>
        </authorList>
    </citation>
    <scope>NUCLEOTIDE SEQUENCE [LARGE SCALE GENOMIC DNA]</scope>
    <source>
        <strain evidence="7 8">DSM 19981</strain>
    </source>
</reference>
<keyword evidence="3 5" id="KW-1133">Transmembrane helix</keyword>
<organism evidence="7 8">
    <name type="scientific">Falsiroseomonas stagni DSM 19981</name>
    <dbReference type="NCBI Taxonomy" id="1123062"/>
    <lineage>
        <taxon>Bacteria</taxon>
        <taxon>Pseudomonadati</taxon>
        <taxon>Pseudomonadota</taxon>
        <taxon>Alphaproteobacteria</taxon>
        <taxon>Acetobacterales</taxon>
        <taxon>Roseomonadaceae</taxon>
        <taxon>Falsiroseomonas</taxon>
    </lineage>
</organism>
<feature type="transmembrane region" description="Helical" evidence="5">
    <location>
        <begin position="340"/>
        <end position="363"/>
    </location>
</feature>
<evidence type="ECO:0000313" key="8">
    <source>
        <dbReference type="Proteomes" id="UP000199473"/>
    </source>
</evidence>
<feature type="transmembrane region" description="Helical" evidence="5">
    <location>
        <begin position="412"/>
        <end position="433"/>
    </location>
</feature>
<dbReference type="Proteomes" id="UP000199473">
    <property type="component" value="Unassembled WGS sequence"/>
</dbReference>
<feature type="domain" description="Major facilitator superfamily (MFS) profile" evidence="6">
    <location>
        <begin position="20"/>
        <end position="460"/>
    </location>
</feature>
<name>A0A1I4DUS2_9PROT</name>
<dbReference type="InterPro" id="IPR020846">
    <property type="entry name" value="MFS_dom"/>
</dbReference>
<feature type="transmembrane region" description="Helical" evidence="5">
    <location>
        <begin position="20"/>
        <end position="42"/>
    </location>
</feature>
<evidence type="ECO:0000256" key="4">
    <source>
        <dbReference type="ARBA" id="ARBA00023136"/>
    </source>
</evidence>
<dbReference type="PROSITE" id="PS50850">
    <property type="entry name" value="MFS"/>
    <property type="match status" value="1"/>
</dbReference>
<feature type="transmembrane region" description="Helical" evidence="5">
    <location>
        <begin position="311"/>
        <end position="333"/>
    </location>
</feature>
<dbReference type="Pfam" id="PF07690">
    <property type="entry name" value="MFS_1"/>
    <property type="match status" value="2"/>
</dbReference>
<dbReference type="PANTHER" id="PTHR23501:SF197">
    <property type="entry name" value="COMD"/>
    <property type="match status" value="1"/>
</dbReference>
<dbReference type="OrthoDB" id="9771737at2"/>
<feature type="transmembrane region" description="Helical" evidence="5">
    <location>
        <begin position="54"/>
        <end position="73"/>
    </location>
</feature>
<feature type="transmembrane region" description="Helical" evidence="5">
    <location>
        <begin position="470"/>
        <end position="489"/>
    </location>
</feature>
<dbReference type="GO" id="GO:0022857">
    <property type="term" value="F:transmembrane transporter activity"/>
    <property type="evidence" value="ECO:0007669"/>
    <property type="project" value="InterPro"/>
</dbReference>
<evidence type="ECO:0000256" key="2">
    <source>
        <dbReference type="ARBA" id="ARBA00022692"/>
    </source>
</evidence>
<proteinExistence type="predicted"/>
<accession>A0A1I4DUS2</accession>
<dbReference type="PROSITE" id="PS00217">
    <property type="entry name" value="SUGAR_TRANSPORT_2"/>
    <property type="match status" value="1"/>
</dbReference>
<gene>
    <name evidence="7" type="ORF">SAMN02745775_112177</name>
</gene>
<dbReference type="PRINTS" id="PR01036">
    <property type="entry name" value="TCRTETB"/>
</dbReference>
<evidence type="ECO:0000256" key="3">
    <source>
        <dbReference type="ARBA" id="ARBA00022989"/>
    </source>
</evidence>
<dbReference type="SUPFAM" id="SSF103473">
    <property type="entry name" value="MFS general substrate transporter"/>
    <property type="match status" value="1"/>
</dbReference>
<feature type="transmembrane region" description="Helical" evidence="5">
    <location>
        <begin position="369"/>
        <end position="391"/>
    </location>
</feature>
<comment type="subcellular location">
    <subcellularLocation>
        <location evidence="1">Membrane</location>
        <topology evidence="1">Multi-pass membrane protein</topology>
    </subcellularLocation>
</comment>
<feature type="transmembrane region" description="Helical" evidence="5">
    <location>
        <begin position="171"/>
        <end position="191"/>
    </location>
</feature>
<dbReference type="AlphaFoldDB" id="A0A1I4DUS2"/>
<feature type="transmembrane region" description="Helical" evidence="5">
    <location>
        <begin position="203"/>
        <end position="224"/>
    </location>
</feature>
<dbReference type="PANTHER" id="PTHR23501">
    <property type="entry name" value="MAJOR FACILITATOR SUPERFAMILY"/>
    <property type="match status" value="1"/>
</dbReference>
<feature type="transmembrane region" description="Helical" evidence="5">
    <location>
        <begin position="275"/>
        <end position="299"/>
    </location>
</feature>
<dbReference type="STRING" id="1123062.SAMN02745775_112177"/>